<dbReference type="EMBL" id="WNYA01021279">
    <property type="protein sequence ID" value="KAG8538431.1"/>
    <property type="molecule type" value="Genomic_DNA"/>
</dbReference>
<evidence type="ECO:0000313" key="2">
    <source>
        <dbReference type="Proteomes" id="UP000824782"/>
    </source>
</evidence>
<evidence type="ECO:0000313" key="1">
    <source>
        <dbReference type="EMBL" id="KAG8538431.1"/>
    </source>
</evidence>
<dbReference type="AlphaFoldDB" id="A0AAV6YWQ5"/>
<organism evidence="1 2">
    <name type="scientific">Engystomops pustulosus</name>
    <name type="common">Tungara frog</name>
    <name type="synonym">Physalaemus pustulosus</name>
    <dbReference type="NCBI Taxonomy" id="76066"/>
    <lineage>
        <taxon>Eukaryota</taxon>
        <taxon>Metazoa</taxon>
        <taxon>Chordata</taxon>
        <taxon>Craniata</taxon>
        <taxon>Vertebrata</taxon>
        <taxon>Euteleostomi</taxon>
        <taxon>Amphibia</taxon>
        <taxon>Batrachia</taxon>
        <taxon>Anura</taxon>
        <taxon>Neobatrachia</taxon>
        <taxon>Hyloidea</taxon>
        <taxon>Leptodactylidae</taxon>
        <taxon>Leiuperinae</taxon>
        <taxon>Engystomops</taxon>
    </lineage>
</organism>
<accession>A0AAV6YWQ5</accession>
<name>A0AAV6YWQ5_ENGPU</name>
<keyword evidence="2" id="KW-1185">Reference proteome</keyword>
<gene>
    <name evidence="1" type="ORF">GDO81_022672</name>
</gene>
<dbReference type="Proteomes" id="UP000824782">
    <property type="component" value="Unassembled WGS sequence"/>
</dbReference>
<protein>
    <submittedName>
        <fullName evidence="1">Uncharacterized protein</fullName>
    </submittedName>
</protein>
<proteinExistence type="predicted"/>
<reference evidence="1" key="1">
    <citation type="thesis" date="2020" institute="ProQuest LLC" country="789 East Eisenhower Parkway, Ann Arbor, MI, USA">
        <title>Comparative Genomics and Chromosome Evolution.</title>
        <authorList>
            <person name="Mudd A.B."/>
        </authorList>
    </citation>
    <scope>NUCLEOTIDE SEQUENCE</scope>
    <source>
        <strain evidence="1">237g6f4</strain>
        <tissue evidence="1">Blood</tissue>
    </source>
</reference>
<comment type="caution">
    <text evidence="1">The sequence shown here is derived from an EMBL/GenBank/DDBJ whole genome shotgun (WGS) entry which is preliminary data.</text>
</comment>
<sequence>MDPLFKTLFHPFNILKPWSESELFFKLSPQCTLGVAVWHPMGVAAQSGTQWAWSLNLVHNGSGRKMWCTMAVAVYSGVQWAWAHSLVHNGRGRTVWHTTGVAAKSGAQWAWPLNMAHSGCGR</sequence>